<proteinExistence type="predicted"/>
<reference evidence="3" key="1">
    <citation type="submission" date="2012-06" db="EMBL/GenBank/DDBJ databases">
        <title>The complete genome of Belliella baltica DSM 15883.</title>
        <authorList>
            <person name="Lucas S."/>
            <person name="Copeland A."/>
            <person name="Lapidus A."/>
            <person name="Goodwin L."/>
            <person name="Pitluck S."/>
            <person name="Peters L."/>
            <person name="Mikhailova N."/>
            <person name="Davenport K."/>
            <person name="Kyrpides N."/>
            <person name="Mavromatis K."/>
            <person name="Pagani I."/>
            <person name="Ivanova N."/>
            <person name="Ovchinnikova G."/>
            <person name="Zeytun A."/>
            <person name="Detter J.C."/>
            <person name="Han C."/>
            <person name="Land M."/>
            <person name="Hauser L."/>
            <person name="Markowitz V."/>
            <person name="Cheng J.-F."/>
            <person name="Hugenholtz P."/>
            <person name="Woyke T."/>
            <person name="Wu D."/>
            <person name="Tindall B."/>
            <person name="Pomrenke H."/>
            <person name="Brambilla E."/>
            <person name="Klenk H.-P."/>
            <person name="Eisen J.A."/>
        </authorList>
    </citation>
    <scope>NUCLEOTIDE SEQUENCE [LARGE SCALE GENOMIC DNA]</scope>
    <source>
        <strain evidence="3">DSM 15883 / CIP 108006 / LMG 21964 / BA134</strain>
    </source>
</reference>
<keyword evidence="3" id="KW-1185">Reference proteome</keyword>
<gene>
    <name evidence="2" type="ordered locus">Belba_3426</name>
</gene>
<evidence type="ECO:0000256" key="1">
    <source>
        <dbReference type="SAM" id="Phobius"/>
    </source>
</evidence>
<organism evidence="2 3">
    <name type="scientific">Belliella baltica (strain DSM 15883 / CIP 108006 / LMG 21964 / BA134)</name>
    <dbReference type="NCBI Taxonomy" id="866536"/>
    <lineage>
        <taxon>Bacteria</taxon>
        <taxon>Pseudomonadati</taxon>
        <taxon>Bacteroidota</taxon>
        <taxon>Cytophagia</taxon>
        <taxon>Cytophagales</taxon>
        <taxon>Cyclobacteriaceae</taxon>
        <taxon>Belliella</taxon>
    </lineage>
</organism>
<dbReference type="STRING" id="866536.Belba_3426"/>
<sequence length="197" mass="22418">MILESQKGRYIEKSNSMTSIKIRENVFLMVILFMLGISGCSVSYSFTGTNINYDLTKTFSVENFFNDSGGGPANMEQQFTESLKDFYQRNTQLELVRSNGDIQLSGSITRYNLTPQATVTSTDPNSPDRAGQMRLTIVVEVEYINMAVEEENLKRSFSFFRDYDPRTTSVLQVESVLIEEIFENIIQDVFTATVANW</sequence>
<dbReference type="eggNOG" id="ENOG5032RR7">
    <property type="taxonomic scope" value="Bacteria"/>
</dbReference>
<dbReference type="EMBL" id="CP003281">
    <property type="protein sequence ID" value="AFL85928.1"/>
    <property type="molecule type" value="Genomic_DNA"/>
</dbReference>
<dbReference type="GO" id="GO:0043165">
    <property type="term" value="P:Gram-negative-bacterium-type cell outer membrane assembly"/>
    <property type="evidence" value="ECO:0007669"/>
    <property type="project" value="InterPro"/>
</dbReference>
<evidence type="ECO:0000313" key="3">
    <source>
        <dbReference type="Proteomes" id="UP000006050"/>
    </source>
</evidence>
<protein>
    <recommendedName>
        <fullName evidence="4">Lipopolysaccharide-assembly</fullName>
    </recommendedName>
</protein>
<name>I3Z9L0_BELBD</name>
<dbReference type="Proteomes" id="UP000006050">
    <property type="component" value="Chromosome"/>
</dbReference>
<keyword evidence="1" id="KW-0812">Transmembrane</keyword>
<accession>I3Z9L0</accession>
<dbReference type="GO" id="GO:0019867">
    <property type="term" value="C:outer membrane"/>
    <property type="evidence" value="ECO:0007669"/>
    <property type="project" value="InterPro"/>
</dbReference>
<dbReference type="HOGENOM" id="CLU_114082_1_0_10"/>
<dbReference type="AlphaFoldDB" id="I3Z9L0"/>
<keyword evidence="1" id="KW-1133">Transmembrane helix</keyword>
<evidence type="ECO:0008006" key="4">
    <source>
        <dbReference type="Google" id="ProtNLM"/>
    </source>
</evidence>
<evidence type="ECO:0000313" key="2">
    <source>
        <dbReference type="EMBL" id="AFL85928.1"/>
    </source>
</evidence>
<keyword evidence="1" id="KW-0472">Membrane</keyword>
<dbReference type="PATRIC" id="fig|866536.3.peg.3547"/>
<dbReference type="Pfam" id="PF04390">
    <property type="entry name" value="LptE"/>
    <property type="match status" value="1"/>
</dbReference>
<feature type="transmembrane region" description="Helical" evidence="1">
    <location>
        <begin position="26"/>
        <end position="46"/>
    </location>
</feature>
<dbReference type="KEGG" id="bbd:Belba_3426"/>
<dbReference type="InterPro" id="IPR007485">
    <property type="entry name" value="LPS_assembly_LptE"/>
</dbReference>